<feature type="region of interest" description="Disordered" evidence="1">
    <location>
        <begin position="1"/>
        <end position="52"/>
    </location>
</feature>
<comment type="caution">
    <text evidence="3">The sequence shown here is derived from an EMBL/GenBank/DDBJ whole genome shotgun (WGS) entry which is preliminary data.</text>
</comment>
<organism evidence="3 4">
    <name type="scientific">Brevibacterium pityocampae</name>
    <dbReference type="NCBI Taxonomy" id="506594"/>
    <lineage>
        <taxon>Bacteria</taxon>
        <taxon>Bacillati</taxon>
        <taxon>Actinomycetota</taxon>
        <taxon>Actinomycetes</taxon>
        <taxon>Micrococcales</taxon>
        <taxon>Brevibacteriaceae</taxon>
        <taxon>Brevibacterium</taxon>
    </lineage>
</organism>
<feature type="compositionally biased region" description="Low complexity" evidence="1">
    <location>
        <begin position="1"/>
        <end position="46"/>
    </location>
</feature>
<dbReference type="InterPro" id="IPR014922">
    <property type="entry name" value="YdhG-like"/>
</dbReference>
<dbReference type="Pfam" id="PF08818">
    <property type="entry name" value="DUF1801"/>
    <property type="match status" value="1"/>
</dbReference>
<name>A0ABP8J0B5_9MICO</name>
<gene>
    <name evidence="3" type="ORF">GCM10023167_00820</name>
</gene>
<keyword evidence="4" id="KW-1185">Reference proteome</keyword>
<evidence type="ECO:0000259" key="2">
    <source>
        <dbReference type="Pfam" id="PF08818"/>
    </source>
</evidence>
<reference evidence="4" key="1">
    <citation type="journal article" date="2019" name="Int. J. Syst. Evol. Microbiol.">
        <title>The Global Catalogue of Microorganisms (GCM) 10K type strain sequencing project: providing services to taxonomists for standard genome sequencing and annotation.</title>
        <authorList>
            <consortium name="The Broad Institute Genomics Platform"/>
            <consortium name="The Broad Institute Genome Sequencing Center for Infectious Disease"/>
            <person name="Wu L."/>
            <person name="Ma J."/>
        </authorList>
    </citation>
    <scope>NUCLEOTIDE SEQUENCE [LARGE SCALE GENOMIC DNA]</scope>
    <source>
        <strain evidence="4">JCM 17808</strain>
    </source>
</reference>
<proteinExistence type="predicted"/>
<dbReference type="RefSeq" id="WP_345028995.1">
    <property type="nucleotide sequence ID" value="NZ_BAABGL010000002.1"/>
</dbReference>
<evidence type="ECO:0000313" key="4">
    <source>
        <dbReference type="Proteomes" id="UP001500642"/>
    </source>
</evidence>
<evidence type="ECO:0000313" key="3">
    <source>
        <dbReference type="EMBL" id="GAA4382398.1"/>
    </source>
</evidence>
<sequence length="174" mass="18712">MSDAAKTGAKKSGTSKSGARSSGTAKSSTRTPDAGASASGPATGPTDVDPRAYIDSLETPRRRVHGHLLLDIYSEVTGEPPVMWGPTMIGYGTYDYTYASGWSGTYFRSGFAPRKAALSLYGLPQEDDAPELWARFGKHRRGASCVYVNKPEDIDLAVLRELIRIGWDSDTPCC</sequence>
<feature type="domain" description="YdhG-like" evidence="2">
    <location>
        <begin position="69"/>
        <end position="164"/>
    </location>
</feature>
<accession>A0ABP8J0B5</accession>
<dbReference type="EMBL" id="BAABGL010000002">
    <property type="protein sequence ID" value="GAA4382398.1"/>
    <property type="molecule type" value="Genomic_DNA"/>
</dbReference>
<evidence type="ECO:0000256" key="1">
    <source>
        <dbReference type="SAM" id="MobiDB-lite"/>
    </source>
</evidence>
<protein>
    <recommendedName>
        <fullName evidence="2">YdhG-like domain-containing protein</fullName>
    </recommendedName>
</protein>
<dbReference type="Proteomes" id="UP001500642">
    <property type="component" value="Unassembled WGS sequence"/>
</dbReference>